<dbReference type="OrthoDB" id="1442511at2"/>
<evidence type="ECO:0008006" key="3">
    <source>
        <dbReference type="Google" id="ProtNLM"/>
    </source>
</evidence>
<organism evidence="1 2">
    <name type="scientific">Mesoflavibacter zeaxanthinifaciens subsp. sabulilitoris</name>
    <dbReference type="NCBI Taxonomy" id="1520893"/>
    <lineage>
        <taxon>Bacteria</taxon>
        <taxon>Pseudomonadati</taxon>
        <taxon>Bacteroidota</taxon>
        <taxon>Flavobacteriia</taxon>
        <taxon>Flavobacteriales</taxon>
        <taxon>Flavobacteriaceae</taxon>
        <taxon>Mesoflavibacter</taxon>
    </lineage>
</organism>
<dbReference type="RefSeq" id="WP_106676227.1">
    <property type="nucleotide sequence ID" value="NZ_JACHWV010000010.1"/>
</dbReference>
<accession>A0A2T1NNK9</accession>
<name>A0A2T1NNK9_9FLAO</name>
<proteinExistence type="predicted"/>
<gene>
    <name evidence="1" type="ORF">C7H61_00665</name>
</gene>
<evidence type="ECO:0000313" key="1">
    <source>
        <dbReference type="EMBL" id="PSG94478.1"/>
    </source>
</evidence>
<sequence>MKIENFKLKCSKVALLSLVMEEKKTFKKGKGGRKPLKKNEKKNNSIMLRFNDEEHLQLIDKLKNKGLNTDKRGVIAPFLRSYFLGISDNKLKNKQENIKEFIYQINRIGNNINQITYLFHLKNKKNQLNISDKDINIINENMMNLIEISSKILKKYDS</sequence>
<dbReference type="AlphaFoldDB" id="A0A2T1NNK9"/>
<comment type="caution">
    <text evidence="1">The sequence shown here is derived from an EMBL/GenBank/DDBJ whole genome shotgun (WGS) entry which is preliminary data.</text>
</comment>
<dbReference type="EMBL" id="PXOT01000010">
    <property type="protein sequence ID" value="PSG94478.1"/>
    <property type="molecule type" value="Genomic_DNA"/>
</dbReference>
<keyword evidence="2" id="KW-1185">Reference proteome</keyword>
<reference evidence="1 2" key="1">
    <citation type="submission" date="2018-03" db="EMBL/GenBank/DDBJ databases">
        <title>Mesoflavibacter sp. HG37 and Mesoflavibacter sp. HG96 sp.nov., two marine bacteria isolated from seawater of Western Pacific Ocean.</title>
        <authorList>
            <person name="Cheng H."/>
            <person name="Wu Y.-H."/>
            <person name="Guo L.-L."/>
            <person name="Xu X.-W."/>
        </authorList>
    </citation>
    <scope>NUCLEOTIDE SEQUENCE [LARGE SCALE GENOMIC DNA]</scope>
    <source>
        <strain evidence="1 2">KCTC 42117</strain>
    </source>
</reference>
<dbReference type="Proteomes" id="UP000238430">
    <property type="component" value="Unassembled WGS sequence"/>
</dbReference>
<evidence type="ECO:0000313" key="2">
    <source>
        <dbReference type="Proteomes" id="UP000238430"/>
    </source>
</evidence>
<protein>
    <recommendedName>
        <fullName evidence="3">Bacterial mobilisation domain-containing protein</fullName>
    </recommendedName>
</protein>